<sequence length="43" mass="4914">MSQELRKSSILLSLGGYWKTVVTGKYYLELNSVSFSVEEDHFA</sequence>
<proteinExistence type="predicted"/>
<dbReference type="EMBL" id="GBXM01078712">
    <property type="protein sequence ID" value="JAH29865.1"/>
    <property type="molecule type" value="Transcribed_RNA"/>
</dbReference>
<accession>A0A0E9RN67</accession>
<name>A0A0E9RN67_ANGAN</name>
<reference evidence="1" key="2">
    <citation type="journal article" date="2015" name="Fish Shellfish Immunol.">
        <title>Early steps in the European eel (Anguilla anguilla)-Vibrio vulnificus interaction in the gills: Role of the RtxA13 toxin.</title>
        <authorList>
            <person name="Callol A."/>
            <person name="Pajuelo D."/>
            <person name="Ebbesson L."/>
            <person name="Teles M."/>
            <person name="MacKenzie S."/>
            <person name="Amaro C."/>
        </authorList>
    </citation>
    <scope>NUCLEOTIDE SEQUENCE</scope>
</reference>
<evidence type="ECO:0000313" key="1">
    <source>
        <dbReference type="EMBL" id="JAH29865.1"/>
    </source>
</evidence>
<organism evidence="1">
    <name type="scientific">Anguilla anguilla</name>
    <name type="common">European freshwater eel</name>
    <name type="synonym">Muraena anguilla</name>
    <dbReference type="NCBI Taxonomy" id="7936"/>
    <lineage>
        <taxon>Eukaryota</taxon>
        <taxon>Metazoa</taxon>
        <taxon>Chordata</taxon>
        <taxon>Craniata</taxon>
        <taxon>Vertebrata</taxon>
        <taxon>Euteleostomi</taxon>
        <taxon>Actinopterygii</taxon>
        <taxon>Neopterygii</taxon>
        <taxon>Teleostei</taxon>
        <taxon>Anguilliformes</taxon>
        <taxon>Anguillidae</taxon>
        <taxon>Anguilla</taxon>
    </lineage>
</organism>
<dbReference type="AlphaFoldDB" id="A0A0E9RN67"/>
<reference evidence="1" key="1">
    <citation type="submission" date="2014-11" db="EMBL/GenBank/DDBJ databases">
        <authorList>
            <person name="Amaro Gonzalez C."/>
        </authorList>
    </citation>
    <scope>NUCLEOTIDE SEQUENCE</scope>
</reference>
<protein>
    <submittedName>
        <fullName evidence="1">Uncharacterized protein</fullName>
    </submittedName>
</protein>